<dbReference type="GO" id="GO:0004527">
    <property type="term" value="F:exonuclease activity"/>
    <property type="evidence" value="ECO:0007669"/>
    <property type="project" value="UniProtKB-KW"/>
</dbReference>
<evidence type="ECO:0000256" key="5">
    <source>
        <dbReference type="ARBA" id="ARBA00022722"/>
    </source>
</evidence>
<keyword evidence="11 13" id="KW-0051">Antiviral defense</keyword>
<evidence type="ECO:0000256" key="9">
    <source>
        <dbReference type="ARBA" id="ARBA00023004"/>
    </source>
</evidence>
<keyword evidence="12 13" id="KW-0464">Manganese</keyword>
<dbReference type="EC" id="3.1.12.1" evidence="3 13"/>
<dbReference type="Proteomes" id="UP000509301">
    <property type="component" value="Chromosome"/>
</dbReference>
<dbReference type="GeneID" id="55642344"/>
<reference evidence="15 16" key="1">
    <citation type="submission" date="2020-02" db="EMBL/GenBank/DDBJ databases">
        <title>Comparative genome analysis reveals the metabolism and evolution of the thermophilic archaeal genus Metallosphaera.</title>
        <authorList>
            <person name="Jiang C."/>
        </authorList>
    </citation>
    <scope>NUCLEOTIDE SEQUENCE [LARGE SCALE GENOMIC DNA]</scope>
    <source>
        <strain evidence="15 16">Ric-A</strain>
    </source>
</reference>
<keyword evidence="5 13" id="KW-0540">Nuclease</keyword>
<evidence type="ECO:0000256" key="2">
    <source>
        <dbReference type="ARBA" id="ARBA00009189"/>
    </source>
</evidence>
<dbReference type="PANTHER" id="PTHR36531:SF2">
    <property type="entry name" value="CRISPR-ASSOCIATED EXONUCLEASE CAS4"/>
    <property type="match status" value="1"/>
</dbReference>
<evidence type="ECO:0000256" key="11">
    <source>
        <dbReference type="ARBA" id="ARBA00023118"/>
    </source>
</evidence>
<evidence type="ECO:0000256" key="8">
    <source>
        <dbReference type="ARBA" id="ARBA00022839"/>
    </source>
</evidence>
<dbReference type="InterPro" id="IPR022765">
    <property type="entry name" value="Dna2/Cas4_DUF83"/>
</dbReference>
<dbReference type="OrthoDB" id="26676at2157"/>
<dbReference type="KEGG" id="mten:GWK48_10335"/>
<dbReference type="Pfam" id="PF01930">
    <property type="entry name" value="Cas_Cas4"/>
    <property type="match status" value="1"/>
</dbReference>
<dbReference type="Gene3D" id="3.90.320.10">
    <property type="match status" value="1"/>
</dbReference>
<evidence type="ECO:0000256" key="4">
    <source>
        <dbReference type="ARBA" id="ARBA00020049"/>
    </source>
</evidence>
<evidence type="ECO:0000256" key="1">
    <source>
        <dbReference type="ARBA" id="ARBA00001936"/>
    </source>
</evidence>
<evidence type="ECO:0000256" key="10">
    <source>
        <dbReference type="ARBA" id="ARBA00023014"/>
    </source>
</evidence>
<keyword evidence="9 13" id="KW-0408">Iron</keyword>
<gene>
    <name evidence="15" type="primary">cas4</name>
    <name evidence="15" type="ORF">GWK48_10335</name>
</gene>
<keyword evidence="16" id="KW-1185">Reference proteome</keyword>
<comment type="cofactor">
    <cofactor evidence="13">
        <name>Mg(2+)</name>
        <dbReference type="ChEBI" id="CHEBI:18420"/>
    </cofactor>
    <cofactor evidence="13">
        <name>Mn(2+)</name>
        <dbReference type="ChEBI" id="CHEBI:29035"/>
    </cofactor>
    <text evidence="13">Mg(2+) or Mn(2+) required for ssDNA cleavage activity.</text>
</comment>
<comment type="cofactor">
    <cofactor evidence="13">
        <name>iron-sulfur cluster</name>
        <dbReference type="ChEBI" id="CHEBI:30408"/>
    </cofactor>
</comment>
<dbReference type="InterPro" id="IPR051827">
    <property type="entry name" value="Cas4_exonuclease"/>
</dbReference>
<comment type="function">
    <text evidence="13">CRISPR (clustered regularly interspaced short palindromic repeat) is an adaptive immune system that provides protection against mobile genetic elements (viruses, transposable elements and conjugative plasmids). CRISPR clusters contain sequences complementary to antecedent mobile elements and target invading nucleic acids. CRISPR clusters are transcribed and processed into CRISPR RNA (crRNA).</text>
</comment>
<keyword evidence="8 13" id="KW-0269">Exonuclease</keyword>
<dbReference type="GO" id="GO:0046872">
    <property type="term" value="F:metal ion binding"/>
    <property type="evidence" value="ECO:0007669"/>
    <property type="project" value="UniProtKB-KW"/>
</dbReference>
<keyword evidence="7 13" id="KW-0378">Hydrolase</keyword>
<evidence type="ECO:0000256" key="13">
    <source>
        <dbReference type="RuleBase" id="RU365022"/>
    </source>
</evidence>
<evidence type="ECO:0000313" key="16">
    <source>
        <dbReference type="Proteomes" id="UP000509301"/>
    </source>
</evidence>
<dbReference type="RefSeq" id="WP_174632036.1">
    <property type="nucleotide sequence ID" value="NZ_CP049074.1"/>
</dbReference>
<feature type="domain" description="DUF83" evidence="14">
    <location>
        <begin position="10"/>
        <end position="171"/>
    </location>
</feature>
<evidence type="ECO:0000259" key="14">
    <source>
        <dbReference type="Pfam" id="PF01930"/>
    </source>
</evidence>
<dbReference type="PANTHER" id="PTHR36531">
    <property type="entry name" value="CRISPR-ASSOCIATED EXONUCLEASE CAS4"/>
    <property type="match status" value="1"/>
</dbReference>
<protein>
    <recommendedName>
        <fullName evidence="4 13">CRISPR-associated exonuclease Cas4</fullName>
        <ecNumber evidence="3 13">3.1.12.1</ecNumber>
    </recommendedName>
</protein>
<evidence type="ECO:0000256" key="7">
    <source>
        <dbReference type="ARBA" id="ARBA00022801"/>
    </source>
</evidence>
<keyword evidence="6 13" id="KW-0479">Metal-binding</keyword>
<dbReference type="InterPro" id="IPR013343">
    <property type="entry name" value="CRISPR-assoc_prot_Cas4"/>
</dbReference>
<dbReference type="InterPro" id="IPR011604">
    <property type="entry name" value="PDDEXK-like_dom_sf"/>
</dbReference>
<dbReference type="AlphaFoldDB" id="A0A6N0P052"/>
<proteinExistence type="inferred from homology"/>
<accession>A0A6N0P052</accession>
<evidence type="ECO:0000256" key="3">
    <source>
        <dbReference type="ARBA" id="ARBA00012768"/>
    </source>
</evidence>
<name>A0A6N0P052_9CREN</name>
<dbReference type="NCBIfam" id="TIGR00372">
    <property type="entry name" value="cas4"/>
    <property type="match status" value="1"/>
</dbReference>
<comment type="similarity">
    <text evidence="2 13">Belongs to the CRISPR-associated exonuclease Cas4 family.</text>
</comment>
<comment type="cofactor">
    <cofactor evidence="1">
        <name>Mn(2+)</name>
        <dbReference type="ChEBI" id="CHEBI:29035"/>
    </cofactor>
</comment>
<dbReference type="EMBL" id="CP049074">
    <property type="protein sequence ID" value="QKR00731.1"/>
    <property type="molecule type" value="Genomic_DNA"/>
</dbReference>
<sequence length="176" mass="20476">MEGPGVNVTVTDLKDFYLCKAIPWIRRRLGWREPITYSVAMGKEGEVPRLEGAKYEVLLWDPATALVGVVDAITEDRVYEFKRFTRGKVGHFRLQLLAYAYLANRNGYKIREAVLLMNGEERLRIEVNENHLGYVRDLTKKIREELSLDKPPVVYPSKRLCEVCQYKRVCLSTPYY</sequence>
<dbReference type="GO" id="GO:0051536">
    <property type="term" value="F:iron-sulfur cluster binding"/>
    <property type="evidence" value="ECO:0007669"/>
    <property type="project" value="UniProtKB-KW"/>
</dbReference>
<evidence type="ECO:0000256" key="12">
    <source>
        <dbReference type="ARBA" id="ARBA00023211"/>
    </source>
</evidence>
<keyword evidence="10 13" id="KW-0411">Iron-sulfur</keyword>
<dbReference type="GO" id="GO:0051607">
    <property type="term" value="P:defense response to virus"/>
    <property type="evidence" value="ECO:0007669"/>
    <property type="project" value="UniProtKB-KW"/>
</dbReference>
<evidence type="ECO:0000313" key="15">
    <source>
        <dbReference type="EMBL" id="QKR00731.1"/>
    </source>
</evidence>
<evidence type="ECO:0000256" key="6">
    <source>
        <dbReference type="ARBA" id="ARBA00022723"/>
    </source>
</evidence>
<organism evidence="15 16">
    <name type="scientific">Metallosphaera tengchongensis</name>
    <dbReference type="NCBI Taxonomy" id="1532350"/>
    <lineage>
        <taxon>Archaea</taxon>
        <taxon>Thermoproteota</taxon>
        <taxon>Thermoprotei</taxon>
        <taxon>Sulfolobales</taxon>
        <taxon>Sulfolobaceae</taxon>
        <taxon>Metallosphaera</taxon>
    </lineage>
</organism>